<evidence type="ECO:0000313" key="2">
    <source>
        <dbReference type="EMBL" id="KAL2808423.1"/>
    </source>
</evidence>
<feature type="region of interest" description="Disordered" evidence="1">
    <location>
        <begin position="64"/>
        <end position="89"/>
    </location>
</feature>
<dbReference type="EMBL" id="JBFXLT010000113">
    <property type="protein sequence ID" value="KAL2808423.1"/>
    <property type="molecule type" value="Genomic_DNA"/>
</dbReference>
<evidence type="ECO:0000313" key="3">
    <source>
        <dbReference type="Proteomes" id="UP001610334"/>
    </source>
</evidence>
<proteinExistence type="predicted"/>
<keyword evidence="3" id="KW-1185">Reference proteome</keyword>
<evidence type="ECO:0000256" key="1">
    <source>
        <dbReference type="SAM" id="MobiDB-lite"/>
    </source>
</evidence>
<reference evidence="2 3" key="1">
    <citation type="submission" date="2024-07" db="EMBL/GenBank/DDBJ databases">
        <title>Section-level genome sequencing and comparative genomics of Aspergillus sections Usti and Cavernicolus.</title>
        <authorList>
            <consortium name="Lawrence Berkeley National Laboratory"/>
            <person name="Nybo J.L."/>
            <person name="Vesth T.C."/>
            <person name="Theobald S."/>
            <person name="Frisvad J.C."/>
            <person name="Larsen T.O."/>
            <person name="Kjaerboelling I."/>
            <person name="Rothschild-Mancinelli K."/>
            <person name="Lyhne E.K."/>
            <person name="Kogle M.E."/>
            <person name="Barry K."/>
            <person name="Clum A."/>
            <person name="Na H."/>
            <person name="Ledsgaard L."/>
            <person name="Lin J."/>
            <person name="Lipzen A."/>
            <person name="Kuo A."/>
            <person name="Riley R."/>
            <person name="Mondo S."/>
            <person name="Labutti K."/>
            <person name="Haridas S."/>
            <person name="Pangalinan J."/>
            <person name="Salamov A.A."/>
            <person name="Simmons B.A."/>
            <person name="Magnuson J.K."/>
            <person name="Chen J."/>
            <person name="Drula E."/>
            <person name="Henrissat B."/>
            <person name="Wiebenga A."/>
            <person name="Lubbers R.J."/>
            <person name="Gomes A.C."/>
            <person name="Makela M.R."/>
            <person name="Stajich J."/>
            <person name="Grigoriev I.V."/>
            <person name="Mortensen U.H."/>
            <person name="De Vries R.P."/>
            <person name="Baker S.E."/>
            <person name="Andersen M.R."/>
        </authorList>
    </citation>
    <scope>NUCLEOTIDE SEQUENCE [LARGE SCALE GENOMIC DNA]</scope>
    <source>
        <strain evidence="2 3">CBS 588.65</strain>
    </source>
</reference>
<comment type="caution">
    <text evidence="2">The sequence shown here is derived from an EMBL/GenBank/DDBJ whole genome shotgun (WGS) entry which is preliminary data.</text>
</comment>
<protein>
    <submittedName>
        <fullName evidence="2">Uncharacterized protein</fullName>
    </submittedName>
</protein>
<gene>
    <name evidence="2" type="ORF">BJX63DRAFT_37518</name>
</gene>
<sequence length="125" mass="14189">MGSRSHARRRPLHWQISLDPKRHSKMRKVVVSVLPRVQVTMAAALPALTLTGKGEGEKRIHDLPEVEDSAMVGPTSPRIPQEIPSLRRRDKEGMEKANNNNNYYFGIFSFSHPSRAFHLSYGVCR</sequence>
<organism evidence="2 3">
    <name type="scientific">Aspergillus granulosus</name>
    <dbReference type="NCBI Taxonomy" id="176169"/>
    <lineage>
        <taxon>Eukaryota</taxon>
        <taxon>Fungi</taxon>
        <taxon>Dikarya</taxon>
        <taxon>Ascomycota</taxon>
        <taxon>Pezizomycotina</taxon>
        <taxon>Eurotiomycetes</taxon>
        <taxon>Eurotiomycetidae</taxon>
        <taxon>Eurotiales</taxon>
        <taxon>Aspergillaceae</taxon>
        <taxon>Aspergillus</taxon>
        <taxon>Aspergillus subgen. Nidulantes</taxon>
    </lineage>
</organism>
<dbReference type="Proteomes" id="UP001610334">
    <property type="component" value="Unassembled WGS sequence"/>
</dbReference>
<accession>A0ABR4H0R7</accession>
<name>A0ABR4H0R7_9EURO</name>